<dbReference type="AlphaFoldDB" id="A0A5C6B2G8"/>
<evidence type="ECO:0000313" key="1">
    <source>
        <dbReference type="EMBL" id="TWU06515.1"/>
    </source>
</evidence>
<evidence type="ECO:0008006" key="3">
    <source>
        <dbReference type="Google" id="ProtNLM"/>
    </source>
</evidence>
<reference evidence="1 2" key="1">
    <citation type="submission" date="2019-02" db="EMBL/GenBank/DDBJ databases">
        <title>Deep-cultivation of Planctomycetes and their phenomic and genomic characterization uncovers novel biology.</title>
        <authorList>
            <person name="Wiegand S."/>
            <person name="Jogler M."/>
            <person name="Boedeker C."/>
            <person name="Pinto D."/>
            <person name="Vollmers J."/>
            <person name="Rivas-Marin E."/>
            <person name="Kohn T."/>
            <person name="Peeters S.H."/>
            <person name="Heuer A."/>
            <person name="Rast P."/>
            <person name="Oberbeckmann S."/>
            <person name="Bunk B."/>
            <person name="Jeske O."/>
            <person name="Meyerdierks A."/>
            <person name="Storesund J.E."/>
            <person name="Kallscheuer N."/>
            <person name="Luecker S."/>
            <person name="Lage O.M."/>
            <person name="Pohl T."/>
            <person name="Merkel B.J."/>
            <person name="Hornburger P."/>
            <person name="Mueller R.-W."/>
            <person name="Bruemmer F."/>
            <person name="Labrenz M."/>
            <person name="Spormann A.M."/>
            <person name="Op Den Camp H."/>
            <person name="Overmann J."/>
            <person name="Amann R."/>
            <person name="Jetten M.S.M."/>
            <person name="Mascher T."/>
            <person name="Medema M.H."/>
            <person name="Devos D.P."/>
            <person name="Kaster A.-K."/>
            <person name="Ovreas L."/>
            <person name="Rohde M."/>
            <person name="Galperin M.Y."/>
            <person name="Jogler C."/>
        </authorList>
    </citation>
    <scope>NUCLEOTIDE SEQUENCE [LARGE SCALE GENOMIC DNA]</scope>
    <source>
        <strain evidence="1 2">Pla52n</strain>
    </source>
</reference>
<keyword evidence="2" id="KW-1185">Reference proteome</keyword>
<dbReference type="EMBL" id="SJPN01000002">
    <property type="protein sequence ID" value="TWU06515.1"/>
    <property type="molecule type" value="Genomic_DNA"/>
</dbReference>
<organism evidence="1 2">
    <name type="scientific">Stieleria varia</name>
    <dbReference type="NCBI Taxonomy" id="2528005"/>
    <lineage>
        <taxon>Bacteria</taxon>
        <taxon>Pseudomonadati</taxon>
        <taxon>Planctomycetota</taxon>
        <taxon>Planctomycetia</taxon>
        <taxon>Pirellulales</taxon>
        <taxon>Pirellulaceae</taxon>
        <taxon>Stieleria</taxon>
    </lineage>
</organism>
<name>A0A5C6B2G8_9BACT</name>
<evidence type="ECO:0000313" key="2">
    <source>
        <dbReference type="Proteomes" id="UP000320176"/>
    </source>
</evidence>
<gene>
    <name evidence="1" type="ORF">Pla52n_22370</name>
</gene>
<proteinExistence type="predicted"/>
<dbReference type="Gene3D" id="3.40.50.450">
    <property type="match status" value="1"/>
</dbReference>
<sequence>MKIGFTGSRNGMTEQQRTRFRQLLNQTCASEAHHGDCVGADADFHAICVELGVAVVVHPPSNSKSRAICSPVSERRPPLPYLQRNQTIVRSTVALIAAVSGPERVRSGTWATIRFARTLRRPIFLVDAAGHVTNENDASRLLENASTKVIHSKDA</sequence>
<protein>
    <recommendedName>
        <fullName evidence="3">DUF2493 domain-containing protein</fullName>
    </recommendedName>
</protein>
<comment type="caution">
    <text evidence="1">The sequence shown here is derived from an EMBL/GenBank/DDBJ whole genome shotgun (WGS) entry which is preliminary data.</text>
</comment>
<accession>A0A5C6B2G8</accession>
<dbReference type="RefSeq" id="WP_146519580.1">
    <property type="nucleotide sequence ID" value="NZ_CP151726.1"/>
</dbReference>
<dbReference type="Proteomes" id="UP000320176">
    <property type="component" value="Unassembled WGS sequence"/>
</dbReference>
<dbReference type="OrthoDB" id="9429669at2"/>